<dbReference type="OrthoDB" id="5290711at2"/>
<name>A0A1Y6CRB1_9BACT</name>
<protein>
    <recommendedName>
        <fullName evidence="3">Flagellin</fullName>
    </recommendedName>
</protein>
<sequence>MGVRIKTNVESLIAQNKLSENRRDLNSSLEKLASGQRINKSADDAAGLAVSERIRARIASLDVAKRNANDGVSYIQVAEGSLNEITNILVRMRELGSQAASDTLGNRERQFLDREFQQLTQEVARISASTEFNGRKVLDAEGNSEAMRIFVGASNRASVDGSSSDIDPDEDPDVITINLEELETLNDSLIEVTDGGLAIVPDDEDGGAADLGPDGTSALFETLDTALNDVASYRATLGSVQSRLNSAIQNIEVSTENLSAANSRIRDVDFAAETAKFTQSKILTAAGASVLAHANAQPELVLQMLR</sequence>
<dbReference type="InterPro" id="IPR001492">
    <property type="entry name" value="Flagellin"/>
</dbReference>
<comment type="similarity">
    <text evidence="1 3">Belongs to the bacterial flagellin family.</text>
</comment>
<dbReference type="PANTHER" id="PTHR42792">
    <property type="entry name" value="FLAGELLIN"/>
    <property type="match status" value="1"/>
</dbReference>
<organism evidence="6 7">
    <name type="scientific">Pseudobacteriovorax antillogorgiicola</name>
    <dbReference type="NCBI Taxonomy" id="1513793"/>
    <lineage>
        <taxon>Bacteria</taxon>
        <taxon>Pseudomonadati</taxon>
        <taxon>Bdellovibrionota</taxon>
        <taxon>Oligoflexia</taxon>
        <taxon>Oligoflexales</taxon>
        <taxon>Pseudobacteriovoracaceae</taxon>
        <taxon>Pseudobacteriovorax</taxon>
    </lineage>
</organism>
<dbReference type="Proteomes" id="UP000192907">
    <property type="component" value="Unassembled WGS sequence"/>
</dbReference>
<evidence type="ECO:0000313" key="7">
    <source>
        <dbReference type="Proteomes" id="UP000192907"/>
    </source>
</evidence>
<dbReference type="Gene3D" id="1.20.1330.10">
    <property type="entry name" value="f41 fragment of flagellin, N-terminal domain"/>
    <property type="match status" value="2"/>
</dbReference>
<dbReference type="STRING" id="1513793.SAMN06296036_12567"/>
<keyword evidence="7" id="KW-1185">Reference proteome</keyword>
<evidence type="ECO:0000256" key="3">
    <source>
        <dbReference type="RuleBase" id="RU362073"/>
    </source>
</evidence>
<dbReference type="GO" id="GO:0005198">
    <property type="term" value="F:structural molecule activity"/>
    <property type="evidence" value="ECO:0007669"/>
    <property type="project" value="UniProtKB-UniRule"/>
</dbReference>
<dbReference type="EMBL" id="FWZT01000025">
    <property type="protein sequence ID" value="SMF69936.1"/>
    <property type="molecule type" value="Genomic_DNA"/>
</dbReference>
<gene>
    <name evidence="6" type="ORF">SAMN06296036_12567</name>
</gene>
<feature type="domain" description="Flagellin N-terminal" evidence="4">
    <location>
        <begin position="5"/>
        <end position="140"/>
    </location>
</feature>
<dbReference type="InterPro" id="IPR042187">
    <property type="entry name" value="Flagellin_C_sub2"/>
</dbReference>
<accession>A0A1Y6CRB1</accession>
<keyword evidence="6" id="KW-0966">Cell projection</keyword>
<comment type="subcellular location">
    <subcellularLocation>
        <location evidence="3">Secreted</location>
    </subcellularLocation>
    <subcellularLocation>
        <location evidence="3">Bacterial flagellum</location>
    </subcellularLocation>
</comment>
<keyword evidence="6" id="KW-0969">Cilium</keyword>
<dbReference type="RefSeq" id="WP_132324085.1">
    <property type="nucleotide sequence ID" value="NZ_FWZT01000025.1"/>
</dbReference>
<evidence type="ECO:0000256" key="2">
    <source>
        <dbReference type="ARBA" id="ARBA00023143"/>
    </source>
</evidence>
<dbReference type="Pfam" id="PF00669">
    <property type="entry name" value="Flagellin_N"/>
    <property type="match status" value="1"/>
</dbReference>
<feature type="domain" description="Flagellin C-terminal" evidence="5">
    <location>
        <begin position="222"/>
        <end position="305"/>
    </location>
</feature>
<evidence type="ECO:0000256" key="1">
    <source>
        <dbReference type="ARBA" id="ARBA00005709"/>
    </source>
</evidence>
<evidence type="ECO:0000313" key="6">
    <source>
        <dbReference type="EMBL" id="SMF69936.1"/>
    </source>
</evidence>
<reference evidence="7" key="1">
    <citation type="submission" date="2017-04" db="EMBL/GenBank/DDBJ databases">
        <authorList>
            <person name="Varghese N."/>
            <person name="Submissions S."/>
        </authorList>
    </citation>
    <scope>NUCLEOTIDE SEQUENCE [LARGE SCALE GENOMIC DNA]</scope>
    <source>
        <strain evidence="7">RKEM611</strain>
    </source>
</reference>
<dbReference type="Gene3D" id="6.10.10.10">
    <property type="entry name" value="Flagellar export chaperone, C-terminal domain"/>
    <property type="match status" value="1"/>
</dbReference>
<keyword evidence="2 3" id="KW-0975">Bacterial flagellum</keyword>
<dbReference type="InterPro" id="IPR001029">
    <property type="entry name" value="Flagellin_N"/>
</dbReference>
<evidence type="ECO:0000259" key="5">
    <source>
        <dbReference type="Pfam" id="PF00700"/>
    </source>
</evidence>
<dbReference type="SUPFAM" id="SSF64518">
    <property type="entry name" value="Phase 1 flagellin"/>
    <property type="match status" value="1"/>
</dbReference>
<dbReference type="PRINTS" id="PR00207">
    <property type="entry name" value="FLAGELLIN"/>
</dbReference>
<keyword evidence="6" id="KW-0282">Flagellum</keyword>
<dbReference type="InterPro" id="IPR046358">
    <property type="entry name" value="Flagellin_C"/>
</dbReference>
<dbReference type="GO" id="GO:0005576">
    <property type="term" value="C:extracellular region"/>
    <property type="evidence" value="ECO:0007669"/>
    <property type="project" value="UniProtKB-SubCell"/>
</dbReference>
<comment type="function">
    <text evidence="3">Flagellin is the subunit protein which polymerizes to form the filaments of bacterial flagella.</text>
</comment>
<keyword evidence="3" id="KW-0964">Secreted</keyword>
<dbReference type="PANTHER" id="PTHR42792:SF2">
    <property type="entry name" value="FLAGELLIN"/>
    <property type="match status" value="1"/>
</dbReference>
<dbReference type="AlphaFoldDB" id="A0A1Y6CRB1"/>
<dbReference type="GO" id="GO:0009288">
    <property type="term" value="C:bacterial-type flagellum"/>
    <property type="evidence" value="ECO:0007669"/>
    <property type="project" value="UniProtKB-SubCell"/>
</dbReference>
<dbReference type="Pfam" id="PF00700">
    <property type="entry name" value="Flagellin_C"/>
    <property type="match status" value="1"/>
</dbReference>
<proteinExistence type="inferred from homology"/>
<evidence type="ECO:0000259" key="4">
    <source>
        <dbReference type="Pfam" id="PF00669"/>
    </source>
</evidence>